<dbReference type="PANTHER" id="PTHR42732:SF1">
    <property type="entry name" value="BETA-MANNOSIDASE"/>
    <property type="match status" value="1"/>
</dbReference>
<dbReference type="InterPro" id="IPR017853">
    <property type="entry name" value="GH"/>
</dbReference>
<comment type="caution">
    <text evidence="5">The sequence shown here is derived from an EMBL/GenBank/DDBJ whole genome shotgun (WGS) entry which is preliminary data.</text>
</comment>
<evidence type="ECO:0000256" key="2">
    <source>
        <dbReference type="ARBA" id="ARBA00022801"/>
    </source>
</evidence>
<dbReference type="SUPFAM" id="SSF51445">
    <property type="entry name" value="(Trans)glycosidases"/>
    <property type="match status" value="1"/>
</dbReference>
<dbReference type="InterPro" id="IPR013783">
    <property type="entry name" value="Ig-like_fold"/>
</dbReference>
<reference evidence="5 6" key="1">
    <citation type="submission" date="2018-06" db="EMBL/GenBank/DDBJ databases">
        <title>Phytoactinopolyspora halophila sp. nov., a novel halophilic actinomycete isolated from a saline soil in China.</title>
        <authorList>
            <person name="Tang S.-K."/>
        </authorList>
    </citation>
    <scope>NUCLEOTIDE SEQUENCE [LARGE SCALE GENOMIC DNA]</scope>
    <source>
        <strain evidence="5 6">YIM 96934</strain>
    </source>
</reference>
<dbReference type="Gene3D" id="3.20.20.80">
    <property type="entry name" value="Glycosidases"/>
    <property type="match status" value="1"/>
</dbReference>
<sequence>MNRAQGHAVFAYNNYLGTDEVATLRPPLPDIPYYVTESVGSLNGAPLYRHIDSADVQARQAYLHAQVHNQAGSDDRYAGLVAWSAIDYQSINGGNRIYEGLKWNGVLDTFRMPKLGAGIYRAQVDPRIRPVVEPAFYWDFGPKSPQDGPGPQAMICSNCDRLEIYVGDRHHAAVTPAVAKFPYLPYPPSFVDLTVDGASAGDLRIEGYVGEERVLTRKFAADPGGDHLAMDVDDPKIRADGSDATRVWFRAVDRHGSPRPYVEGELSLTVEGPGDLVGDNPFDFGANGGVGAIWIRSRPDRPGAIRVRAEHPVLGEADVRIVALRSRGRRD</sequence>
<dbReference type="EMBL" id="QMIG01000022">
    <property type="protein sequence ID" value="RAW11174.1"/>
    <property type="molecule type" value="Genomic_DNA"/>
</dbReference>
<dbReference type="AlphaFoldDB" id="A0A329QFR8"/>
<evidence type="ECO:0000313" key="5">
    <source>
        <dbReference type="EMBL" id="RAW11174.1"/>
    </source>
</evidence>
<organism evidence="5 6">
    <name type="scientific">Phytoactinopolyspora halophila</name>
    <dbReference type="NCBI Taxonomy" id="1981511"/>
    <lineage>
        <taxon>Bacteria</taxon>
        <taxon>Bacillati</taxon>
        <taxon>Actinomycetota</taxon>
        <taxon>Actinomycetes</taxon>
        <taxon>Jiangellales</taxon>
        <taxon>Jiangellaceae</taxon>
        <taxon>Phytoactinopolyspora</taxon>
    </lineage>
</organism>
<keyword evidence="6" id="KW-1185">Reference proteome</keyword>
<evidence type="ECO:0000256" key="3">
    <source>
        <dbReference type="ARBA" id="ARBA00023295"/>
    </source>
</evidence>
<dbReference type="GO" id="GO:0016798">
    <property type="term" value="F:hydrolase activity, acting on glycosyl bonds"/>
    <property type="evidence" value="ECO:0007669"/>
    <property type="project" value="UniProtKB-KW"/>
</dbReference>
<comment type="similarity">
    <text evidence="1">Belongs to the glycosyl hydrolase 2 family.</text>
</comment>
<dbReference type="OrthoDB" id="9762066at2"/>
<dbReference type="GO" id="GO:0005975">
    <property type="term" value="P:carbohydrate metabolic process"/>
    <property type="evidence" value="ECO:0007669"/>
    <property type="project" value="UniProtKB-ARBA"/>
</dbReference>
<dbReference type="PANTHER" id="PTHR42732">
    <property type="entry name" value="BETA-GALACTOSIDASE"/>
    <property type="match status" value="1"/>
</dbReference>
<dbReference type="RefSeq" id="WP_112259682.1">
    <property type="nucleotide sequence ID" value="NZ_QMIG01000022.1"/>
</dbReference>
<proteinExistence type="inferred from homology"/>
<feature type="domain" description="Glycoside hydrolase family 2" evidence="4">
    <location>
        <begin position="228"/>
        <end position="319"/>
    </location>
</feature>
<dbReference type="Proteomes" id="UP000250462">
    <property type="component" value="Unassembled WGS sequence"/>
</dbReference>
<dbReference type="Gene3D" id="2.60.40.10">
    <property type="entry name" value="Immunoglobulins"/>
    <property type="match status" value="1"/>
</dbReference>
<keyword evidence="2" id="KW-0378">Hydrolase</keyword>
<dbReference type="InterPro" id="IPR040605">
    <property type="entry name" value="Glyco_hydro2_dom5"/>
</dbReference>
<evidence type="ECO:0000313" key="6">
    <source>
        <dbReference type="Proteomes" id="UP000250462"/>
    </source>
</evidence>
<evidence type="ECO:0000256" key="1">
    <source>
        <dbReference type="ARBA" id="ARBA00007401"/>
    </source>
</evidence>
<name>A0A329QFR8_9ACTN</name>
<keyword evidence="3" id="KW-0326">Glycosidase</keyword>
<gene>
    <name evidence="5" type="ORF">DPM12_17695</name>
</gene>
<dbReference type="InterPro" id="IPR051913">
    <property type="entry name" value="GH2_Domain-Containing"/>
</dbReference>
<accession>A0A329QFR8</accession>
<dbReference type="Pfam" id="PF18565">
    <property type="entry name" value="Glyco_hydro2_C5"/>
    <property type="match status" value="1"/>
</dbReference>
<protein>
    <recommendedName>
        <fullName evidence="4">Glycoside hydrolase family 2 domain-containing protein</fullName>
    </recommendedName>
</protein>
<evidence type="ECO:0000259" key="4">
    <source>
        <dbReference type="Pfam" id="PF18565"/>
    </source>
</evidence>